<keyword evidence="1" id="KW-0812">Transmembrane</keyword>
<proteinExistence type="predicted"/>
<feature type="transmembrane region" description="Helical" evidence="1">
    <location>
        <begin position="36"/>
        <end position="54"/>
    </location>
</feature>
<reference evidence="2 4" key="3">
    <citation type="journal article" date="2024" name="Syst. Appl. Microbiol.">
        <title>Helicobacter cappadocius sp. nov., from lizards: The first psychrotrophic Helicobacter species.</title>
        <authorList>
            <person name="Aydin F."/>
            <person name="Tarhane S."/>
            <person name="Karakaya E."/>
            <person name="Abay S."/>
            <person name="Kayman T."/>
            <person name="Guran O."/>
            <person name="Bozkurt E."/>
            <person name="Uzum N."/>
            <person name="Avci A."/>
            <person name="Olgun K."/>
            <person name="Jablonski D."/>
            <person name="Guran C."/>
            <person name="Burcin Saticioglu I."/>
        </authorList>
    </citation>
    <scope>NUCLEOTIDE SEQUENCE [LARGE SCALE GENOMIC DNA]</scope>
    <source>
        <strain evidence="2">Faydin-H75</strain>
        <strain evidence="4">faydin-H76</strain>
    </source>
</reference>
<dbReference type="EMBL" id="JAUPEV010000015">
    <property type="protein sequence ID" value="MDO7253831.1"/>
    <property type="molecule type" value="Genomic_DNA"/>
</dbReference>
<protein>
    <recommendedName>
        <fullName evidence="6">50S ribosomal protein L22</fullName>
    </recommendedName>
</protein>
<comment type="caution">
    <text evidence="3">The sequence shown here is derived from an EMBL/GenBank/DDBJ whole genome shotgun (WGS) entry which is preliminary data.</text>
</comment>
<evidence type="ECO:0008006" key="6">
    <source>
        <dbReference type="Google" id="ProtNLM"/>
    </source>
</evidence>
<sequence length="228" mass="26679">MSIKDNIKQIQEEFKGDEKILESAFKLERFYNKYKYILFAIIIALLVWFLYYQFSIYQENKKAQNITQIYNQLLKDPNNQALLDNLKSKSKDLYDLYRYTQAMKNADVKELKEIIDSRGSMDKKNPDIIKILAEYQYASYLKNPQALQAMTDTGMKDFSILQEAYLLQQNGKIQEAQNLLNQISASSSTFQIANLLKHYGVKDFSSIEKIKNNLNKESTNNEDKSDKK</sequence>
<dbReference type="Proteomes" id="UP001240777">
    <property type="component" value="Unassembled WGS sequence"/>
</dbReference>
<organism evidence="3 4">
    <name type="scientific">Helicobacter cappadocius</name>
    <dbReference type="NCBI Taxonomy" id="3063998"/>
    <lineage>
        <taxon>Bacteria</taxon>
        <taxon>Pseudomonadati</taxon>
        <taxon>Campylobacterota</taxon>
        <taxon>Epsilonproteobacteria</taxon>
        <taxon>Campylobacterales</taxon>
        <taxon>Helicobacteraceae</taxon>
        <taxon>Helicobacter</taxon>
    </lineage>
</organism>
<keyword evidence="1" id="KW-1133">Transmembrane helix</keyword>
<gene>
    <name evidence="2" type="ORF">Q5I04_07930</name>
    <name evidence="3" type="ORF">Q5I06_08035</name>
</gene>
<keyword evidence="1" id="KW-0472">Membrane</keyword>
<dbReference type="RefSeq" id="WP_305517668.1">
    <property type="nucleotide sequence ID" value="NZ_JAUPEV010000015.1"/>
</dbReference>
<evidence type="ECO:0000313" key="5">
    <source>
        <dbReference type="Proteomes" id="UP001240777"/>
    </source>
</evidence>
<name>A0AA90TFJ9_9HELI</name>
<dbReference type="AlphaFoldDB" id="A0AA90TFJ9"/>
<evidence type="ECO:0000313" key="3">
    <source>
        <dbReference type="EMBL" id="MDP2539720.1"/>
    </source>
</evidence>
<dbReference type="Proteomes" id="UP001177258">
    <property type="component" value="Unassembled WGS sequence"/>
</dbReference>
<evidence type="ECO:0000313" key="2">
    <source>
        <dbReference type="EMBL" id="MDO7253831.1"/>
    </source>
</evidence>
<accession>A0AA90TFJ9</accession>
<dbReference type="EMBL" id="JAUYZK010000014">
    <property type="protein sequence ID" value="MDP2539720.1"/>
    <property type="molecule type" value="Genomic_DNA"/>
</dbReference>
<evidence type="ECO:0000256" key="1">
    <source>
        <dbReference type="SAM" id="Phobius"/>
    </source>
</evidence>
<reference evidence="3 5" key="1">
    <citation type="submission" date="2023-07" db="EMBL/GenBank/DDBJ databases">
        <title>Unpublished Manusciprt.</title>
        <authorList>
            <person name="Aydin F."/>
            <person name="Tarhane S."/>
            <person name="Saticioglu I.B."/>
            <person name="Karakaya E."/>
            <person name="Abay S."/>
            <person name="Guran O."/>
            <person name="Bozkurt E."/>
            <person name="Uzum N."/>
            <person name="Olgun K."/>
            <person name="Jablonski D."/>
        </authorList>
    </citation>
    <scope>NUCLEOTIDE SEQUENCE</scope>
    <source>
        <strain evidence="5">faydin-H75</strain>
        <strain evidence="3">Faydin-H76</strain>
    </source>
</reference>
<reference evidence="2" key="2">
    <citation type="submission" date="2023-07" db="EMBL/GenBank/DDBJ databases">
        <authorList>
            <person name="Aydin F."/>
            <person name="Tarhane S."/>
            <person name="Saticioglu I.B."/>
            <person name="Karakaya E."/>
            <person name="Abay S."/>
            <person name="Guran O."/>
            <person name="Bozkurt E."/>
            <person name="Uzum N."/>
            <person name="Olgun K."/>
            <person name="Jablonski D."/>
        </authorList>
    </citation>
    <scope>NUCLEOTIDE SEQUENCE</scope>
    <source>
        <strain evidence="2">Faydin-H75</strain>
    </source>
</reference>
<evidence type="ECO:0000313" key="4">
    <source>
        <dbReference type="Proteomes" id="UP001177258"/>
    </source>
</evidence>
<keyword evidence="5" id="KW-1185">Reference proteome</keyword>